<evidence type="ECO:0000259" key="1">
    <source>
        <dbReference type="Pfam" id="PF02371"/>
    </source>
</evidence>
<dbReference type="PANTHER" id="PTHR33055:SF15">
    <property type="entry name" value="TRANSPOSASE-RELATED"/>
    <property type="match status" value="1"/>
</dbReference>
<gene>
    <name evidence="2" type="ORF">KDK_04940</name>
</gene>
<proteinExistence type="predicted"/>
<dbReference type="Proteomes" id="UP000287188">
    <property type="component" value="Unassembled WGS sequence"/>
</dbReference>
<dbReference type="EMBL" id="BIFS01000001">
    <property type="protein sequence ID" value="GCE16694.1"/>
    <property type="molecule type" value="Genomic_DNA"/>
</dbReference>
<feature type="domain" description="Transposase IS116/IS110/IS902 C-terminal" evidence="1">
    <location>
        <begin position="101"/>
        <end position="176"/>
    </location>
</feature>
<name>A0A402AC71_9CHLR</name>
<comment type="caution">
    <text evidence="2">The sequence shown here is derived from an EMBL/GenBank/DDBJ whole genome shotgun (WGS) entry which is preliminary data.</text>
</comment>
<dbReference type="AlphaFoldDB" id="A0A402AC71"/>
<dbReference type="Pfam" id="PF02371">
    <property type="entry name" value="Transposase_20"/>
    <property type="match status" value="1"/>
</dbReference>
<reference evidence="3" key="1">
    <citation type="submission" date="2018-12" db="EMBL/GenBank/DDBJ databases">
        <title>Tengunoibacter tsumagoiensis gen. nov., sp. nov., Dictyobacter kobayashii sp. nov., D. alpinus sp. nov., and D. joshuensis sp. nov. and description of Dictyobacteraceae fam. nov. within the order Ktedonobacterales isolated from Tengu-no-mugimeshi.</title>
        <authorList>
            <person name="Wang C.M."/>
            <person name="Zheng Y."/>
            <person name="Sakai Y."/>
            <person name="Toyoda A."/>
            <person name="Minakuchi Y."/>
            <person name="Abe K."/>
            <person name="Yokota A."/>
            <person name="Yabe S."/>
        </authorList>
    </citation>
    <scope>NUCLEOTIDE SEQUENCE [LARGE SCALE GENOMIC DNA]</scope>
    <source>
        <strain evidence="3">Uno11</strain>
    </source>
</reference>
<dbReference type="PANTHER" id="PTHR33055">
    <property type="entry name" value="TRANSPOSASE FOR INSERTION SEQUENCE ELEMENT IS1111A"/>
    <property type="match status" value="1"/>
</dbReference>
<dbReference type="InterPro" id="IPR003346">
    <property type="entry name" value="Transposase_20"/>
</dbReference>
<dbReference type="GO" id="GO:0004803">
    <property type="term" value="F:transposase activity"/>
    <property type="evidence" value="ECO:0007669"/>
    <property type="project" value="InterPro"/>
</dbReference>
<protein>
    <submittedName>
        <fullName evidence="2">IS110 family transposase</fullName>
    </submittedName>
</protein>
<sequence>METANIKLGAVASNVVGVSGRRMLEAITQGESDPQVLADLAKGRLREKLPALRLALDGRVQAHHQLLIGELLDHLDYLDRAIHRVEVNIAALVAKEEKALELLLTLPATGPVTAAAIIAEIGTDMGRFPSAAHLASWAGVCPGNKRSAGKQLSGASTKGNKQLKTILCEIAATIACTPGTYLHALYQHIARRRGKSRAMMAVAHSLLVSIYYMLRDQVSYQELGQGYFDQLQAQHLERHYVRRLEALGFQVTLTSAG</sequence>
<dbReference type="InterPro" id="IPR047650">
    <property type="entry name" value="Transpos_IS110"/>
</dbReference>
<organism evidence="2 3">
    <name type="scientific">Dictyobacter kobayashii</name>
    <dbReference type="NCBI Taxonomy" id="2014872"/>
    <lineage>
        <taxon>Bacteria</taxon>
        <taxon>Bacillati</taxon>
        <taxon>Chloroflexota</taxon>
        <taxon>Ktedonobacteria</taxon>
        <taxon>Ktedonobacterales</taxon>
        <taxon>Dictyobacteraceae</taxon>
        <taxon>Dictyobacter</taxon>
    </lineage>
</organism>
<keyword evidence="3" id="KW-1185">Reference proteome</keyword>
<dbReference type="GO" id="GO:0003677">
    <property type="term" value="F:DNA binding"/>
    <property type="evidence" value="ECO:0007669"/>
    <property type="project" value="InterPro"/>
</dbReference>
<evidence type="ECO:0000313" key="3">
    <source>
        <dbReference type="Proteomes" id="UP000287188"/>
    </source>
</evidence>
<dbReference type="GO" id="GO:0006313">
    <property type="term" value="P:DNA transposition"/>
    <property type="evidence" value="ECO:0007669"/>
    <property type="project" value="InterPro"/>
</dbReference>
<evidence type="ECO:0000313" key="2">
    <source>
        <dbReference type="EMBL" id="GCE16694.1"/>
    </source>
</evidence>
<accession>A0A402AC71</accession>